<name>A0A251NVM3_PRUPE</name>
<keyword evidence="1 2" id="KW-0694">RNA-binding</keyword>
<organism evidence="4 5">
    <name type="scientific">Prunus persica</name>
    <name type="common">Peach</name>
    <name type="synonym">Amygdalus persica</name>
    <dbReference type="NCBI Taxonomy" id="3760"/>
    <lineage>
        <taxon>Eukaryota</taxon>
        <taxon>Viridiplantae</taxon>
        <taxon>Streptophyta</taxon>
        <taxon>Embryophyta</taxon>
        <taxon>Tracheophyta</taxon>
        <taxon>Spermatophyta</taxon>
        <taxon>Magnoliopsida</taxon>
        <taxon>eudicotyledons</taxon>
        <taxon>Gunneridae</taxon>
        <taxon>Pentapetalae</taxon>
        <taxon>rosids</taxon>
        <taxon>fabids</taxon>
        <taxon>Rosales</taxon>
        <taxon>Rosaceae</taxon>
        <taxon>Amygdaloideae</taxon>
        <taxon>Amygdaleae</taxon>
        <taxon>Prunus</taxon>
    </lineage>
</organism>
<evidence type="ECO:0000259" key="3">
    <source>
        <dbReference type="PROSITE" id="PS50102"/>
    </source>
</evidence>
<dbReference type="GO" id="GO:0003723">
    <property type="term" value="F:RNA binding"/>
    <property type="evidence" value="ECO:0000318"/>
    <property type="project" value="GO_Central"/>
</dbReference>
<reference evidence="4 5" key="1">
    <citation type="journal article" date="2013" name="Nat. Genet.">
        <title>The high-quality draft genome of peach (Prunus persica) identifies unique patterns of genetic diversity, domestication and genome evolution.</title>
        <authorList>
            <consortium name="International Peach Genome Initiative"/>
            <person name="Verde I."/>
            <person name="Abbott A.G."/>
            <person name="Scalabrin S."/>
            <person name="Jung S."/>
            <person name="Shu S."/>
            <person name="Marroni F."/>
            <person name="Zhebentyayeva T."/>
            <person name="Dettori M.T."/>
            <person name="Grimwood J."/>
            <person name="Cattonaro F."/>
            <person name="Zuccolo A."/>
            <person name="Rossini L."/>
            <person name="Jenkins J."/>
            <person name="Vendramin E."/>
            <person name="Meisel L.A."/>
            <person name="Decroocq V."/>
            <person name="Sosinski B."/>
            <person name="Prochnik S."/>
            <person name="Mitros T."/>
            <person name="Policriti A."/>
            <person name="Cipriani G."/>
            <person name="Dondini L."/>
            <person name="Ficklin S."/>
            <person name="Goodstein D.M."/>
            <person name="Xuan P."/>
            <person name="Del Fabbro C."/>
            <person name="Aramini V."/>
            <person name="Copetti D."/>
            <person name="Gonzalez S."/>
            <person name="Horner D.S."/>
            <person name="Falchi R."/>
            <person name="Lucas S."/>
            <person name="Mica E."/>
            <person name="Maldonado J."/>
            <person name="Lazzari B."/>
            <person name="Bielenberg D."/>
            <person name="Pirona R."/>
            <person name="Miculan M."/>
            <person name="Barakat A."/>
            <person name="Testolin R."/>
            <person name="Stella A."/>
            <person name="Tartarini S."/>
            <person name="Tonutti P."/>
            <person name="Arus P."/>
            <person name="Orellana A."/>
            <person name="Wells C."/>
            <person name="Main D."/>
            <person name="Vizzotto G."/>
            <person name="Silva H."/>
            <person name="Salamini F."/>
            <person name="Schmutz J."/>
            <person name="Morgante M."/>
            <person name="Rokhsar D.S."/>
        </authorList>
    </citation>
    <scope>NUCLEOTIDE SEQUENCE [LARGE SCALE GENOMIC DNA]</scope>
    <source>
        <strain evidence="5">cv. Nemared</strain>
    </source>
</reference>
<proteinExistence type="predicted"/>
<dbReference type="SMART" id="SM00360">
    <property type="entry name" value="RRM"/>
    <property type="match status" value="1"/>
</dbReference>
<dbReference type="SUPFAM" id="SSF54928">
    <property type="entry name" value="RNA-binding domain, RBD"/>
    <property type="match status" value="1"/>
</dbReference>
<dbReference type="Proteomes" id="UP000006882">
    <property type="component" value="Chromosome G6"/>
</dbReference>
<dbReference type="PROSITE" id="PS50102">
    <property type="entry name" value="RRM"/>
    <property type="match status" value="1"/>
</dbReference>
<evidence type="ECO:0000313" key="4">
    <source>
        <dbReference type="EMBL" id="ONI03344.1"/>
    </source>
</evidence>
<dbReference type="EMBL" id="CM007656">
    <property type="protein sequence ID" value="ONI03344.1"/>
    <property type="molecule type" value="Genomic_DNA"/>
</dbReference>
<dbReference type="STRING" id="3760.A0A251NVM3"/>
<dbReference type="Gramene" id="ONI03344">
    <property type="protein sequence ID" value="ONI03344"/>
    <property type="gene ID" value="PRUPE_6G252100"/>
</dbReference>
<gene>
    <name evidence="4" type="ORF">PRUPE_6G252100</name>
</gene>
<dbReference type="Pfam" id="PF00076">
    <property type="entry name" value="RRM_1"/>
    <property type="match status" value="1"/>
</dbReference>
<evidence type="ECO:0000256" key="1">
    <source>
        <dbReference type="ARBA" id="ARBA00022884"/>
    </source>
</evidence>
<dbReference type="PANTHER" id="PTHR48029">
    <property type="entry name" value="NUCLEOLAR PROTEIN 8"/>
    <property type="match status" value="1"/>
</dbReference>
<protein>
    <recommendedName>
        <fullName evidence="3">RRM domain-containing protein</fullName>
    </recommendedName>
</protein>
<dbReference type="InterPro" id="IPR012677">
    <property type="entry name" value="Nucleotide-bd_a/b_plait_sf"/>
</dbReference>
<dbReference type="SMR" id="A0A251NVM3"/>
<dbReference type="PANTHER" id="PTHR48029:SF1">
    <property type="entry name" value="NUCLEOLAR PROTEIN 8"/>
    <property type="match status" value="1"/>
</dbReference>
<dbReference type="GO" id="GO:0080156">
    <property type="term" value="P:mitochondrial mRNA modification"/>
    <property type="evidence" value="ECO:0000318"/>
    <property type="project" value="GO_Central"/>
</dbReference>
<evidence type="ECO:0000313" key="5">
    <source>
        <dbReference type="Proteomes" id="UP000006882"/>
    </source>
</evidence>
<sequence>MALRAGLVRRFLSTPVFASQSRAAATAASLAYASVADSNNISDKATAEPSTTLFVAGLNKRTTPEKLNEAFSQFGEVVNVKVVIDRDSGFSKGFGFVNYATLEDAEKGVKGMDAQVLDGWVIFTEFARPKRIPGQ</sequence>
<dbReference type="GO" id="GO:0005739">
    <property type="term" value="C:mitochondrion"/>
    <property type="evidence" value="ECO:0000318"/>
    <property type="project" value="GO_Central"/>
</dbReference>
<dbReference type="InterPro" id="IPR000504">
    <property type="entry name" value="RRM_dom"/>
</dbReference>
<keyword evidence="5" id="KW-1185">Reference proteome</keyword>
<dbReference type="eggNOG" id="KOG0118">
    <property type="taxonomic scope" value="Eukaryota"/>
</dbReference>
<evidence type="ECO:0000256" key="2">
    <source>
        <dbReference type="PROSITE-ProRule" id="PRU00176"/>
    </source>
</evidence>
<dbReference type="Gene3D" id="3.30.70.330">
    <property type="match status" value="1"/>
</dbReference>
<dbReference type="OrthoDB" id="439808at2759"/>
<accession>A0A251NVM3</accession>
<dbReference type="AlphaFoldDB" id="A0A251NVM3"/>
<dbReference type="InterPro" id="IPR035979">
    <property type="entry name" value="RBD_domain_sf"/>
</dbReference>
<feature type="domain" description="RRM" evidence="3">
    <location>
        <begin position="51"/>
        <end position="129"/>
    </location>
</feature>